<dbReference type="InterPro" id="IPR011010">
    <property type="entry name" value="DNA_brk_join_enz"/>
</dbReference>
<accession>A0AAV4ZWT3</accession>
<dbReference type="InterPro" id="IPR002104">
    <property type="entry name" value="Integrase_catalytic"/>
</dbReference>
<dbReference type="InterPro" id="IPR013762">
    <property type="entry name" value="Integrase-like_cat_sf"/>
</dbReference>
<organism evidence="5 6">
    <name type="scientific">Methylobacterium hispanicum</name>
    <dbReference type="NCBI Taxonomy" id="270350"/>
    <lineage>
        <taxon>Bacteria</taxon>
        <taxon>Pseudomonadati</taxon>
        <taxon>Pseudomonadota</taxon>
        <taxon>Alphaproteobacteria</taxon>
        <taxon>Hyphomicrobiales</taxon>
        <taxon>Methylobacteriaceae</taxon>
        <taxon>Methylobacterium</taxon>
    </lineage>
</organism>
<dbReference type="Proteomes" id="UP001055247">
    <property type="component" value="Unassembled WGS sequence"/>
</dbReference>
<dbReference type="PANTHER" id="PTHR30349">
    <property type="entry name" value="PHAGE INTEGRASE-RELATED"/>
    <property type="match status" value="1"/>
</dbReference>
<dbReference type="Pfam" id="PF00589">
    <property type="entry name" value="Phage_integrase"/>
    <property type="match status" value="1"/>
</dbReference>
<evidence type="ECO:0000313" key="5">
    <source>
        <dbReference type="EMBL" id="GJD92488.1"/>
    </source>
</evidence>
<evidence type="ECO:0000259" key="4">
    <source>
        <dbReference type="PROSITE" id="PS51898"/>
    </source>
</evidence>
<dbReference type="GO" id="GO:0006310">
    <property type="term" value="P:DNA recombination"/>
    <property type="evidence" value="ECO:0007669"/>
    <property type="project" value="UniProtKB-KW"/>
</dbReference>
<dbReference type="PANTHER" id="PTHR30349:SF64">
    <property type="entry name" value="PROPHAGE INTEGRASE INTD-RELATED"/>
    <property type="match status" value="1"/>
</dbReference>
<evidence type="ECO:0000256" key="3">
    <source>
        <dbReference type="SAM" id="MobiDB-lite"/>
    </source>
</evidence>
<keyword evidence="1" id="KW-0229">DNA integration</keyword>
<reference evidence="5" key="1">
    <citation type="journal article" date="2016" name="Front. Microbiol.">
        <title>Genome Sequence of the Piezophilic, Mesophilic Sulfate-Reducing Bacterium Desulfovibrio indicus J2T.</title>
        <authorList>
            <person name="Cao J."/>
            <person name="Maignien L."/>
            <person name="Shao Z."/>
            <person name="Alain K."/>
            <person name="Jebbar M."/>
        </authorList>
    </citation>
    <scope>NUCLEOTIDE SEQUENCE</scope>
    <source>
        <strain evidence="5">DSM 16372</strain>
    </source>
</reference>
<reference evidence="5" key="2">
    <citation type="submission" date="2021-08" db="EMBL/GenBank/DDBJ databases">
        <authorList>
            <person name="Tani A."/>
            <person name="Ola A."/>
            <person name="Ogura Y."/>
            <person name="Katsura K."/>
            <person name="Hayashi T."/>
        </authorList>
    </citation>
    <scope>NUCLEOTIDE SEQUENCE</scope>
    <source>
        <strain evidence="5">DSM 16372</strain>
    </source>
</reference>
<dbReference type="CDD" id="cd00796">
    <property type="entry name" value="INT_Rci_Hp1_C"/>
    <property type="match status" value="1"/>
</dbReference>
<dbReference type="AlphaFoldDB" id="A0AAV4ZWT3"/>
<dbReference type="GO" id="GO:0015074">
    <property type="term" value="P:DNA integration"/>
    <property type="evidence" value="ECO:0007669"/>
    <property type="project" value="UniProtKB-KW"/>
</dbReference>
<dbReference type="InterPro" id="IPR050090">
    <property type="entry name" value="Tyrosine_recombinase_XerCD"/>
</dbReference>
<dbReference type="Gene3D" id="1.10.443.10">
    <property type="entry name" value="Intergrase catalytic core"/>
    <property type="match status" value="1"/>
</dbReference>
<feature type="domain" description="Tyr recombinase" evidence="4">
    <location>
        <begin position="185"/>
        <end position="357"/>
    </location>
</feature>
<gene>
    <name evidence="5" type="primary">xerC_7</name>
    <name evidence="5" type="ORF">BHAOGJBA_6042</name>
</gene>
<name>A0AAV4ZWT3_9HYPH</name>
<dbReference type="EMBL" id="BPQO01000046">
    <property type="protein sequence ID" value="GJD92488.1"/>
    <property type="molecule type" value="Genomic_DNA"/>
</dbReference>
<keyword evidence="6" id="KW-1185">Reference proteome</keyword>
<protein>
    <submittedName>
        <fullName evidence="5">Tyrosine recombinase XerC</fullName>
    </submittedName>
</protein>
<sequence>MSVYKRNGAETYSYDFYVRGRRFSGTTGATTKREAQRAEERAREIAKAELRQVKPLKHEPMTFEVAASRYWTEIGQHHAGGGDENTLWSLAWLKRQIGPARGLPDIDDAVVAGIVAIRRGETVRSGQNRRPGKKPASPPRLVSPATVNRSVIEPLRKILNRARRTWKEPVADIAWRDHMLREPRERIRELQAEEEARLFAALRPDYHAPVRFALLTGLRLGEVPRLRWTDVDFGGRKITVQGKIATVPLAPAVRDLLWALRADHEAAVFTYVVARGRKRGEHLPLTRAGLQTVFRRAAAQAGVRNFSFHDNRHTAATRVLRATGNLRLVQTMLRHDQITTTTKYAHVLDDDLIAGMQLAAERSAAAREKLEVGKPVAGAVRRVGCAEPNG</sequence>
<comment type="caution">
    <text evidence="5">The sequence shown here is derived from an EMBL/GenBank/DDBJ whole genome shotgun (WGS) entry which is preliminary data.</text>
</comment>
<dbReference type="GO" id="GO:0003677">
    <property type="term" value="F:DNA binding"/>
    <property type="evidence" value="ECO:0007669"/>
    <property type="project" value="InterPro"/>
</dbReference>
<proteinExistence type="predicted"/>
<dbReference type="PROSITE" id="PS51898">
    <property type="entry name" value="TYR_RECOMBINASE"/>
    <property type="match status" value="1"/>
</dbReference>
<dbReference type="RefSeq" id="WP_066926036.1">
    <property type="nucleotide sequence ID" value="NZ_BPQO01000046.1"/>
</dbReference>
<keyword evidence="2" id="KW-0233">DNA recombination</keyword>
<evidence type="ECO:0000256" key="2">
    <source>
        <dbReference type="ARBA" id="ARBA00023172"/>
    </source>
</evidence>
<evidence type="ECO:0000256" key="1">
    <source>
        <dbReference type="ARBA" id="ARBA00022908"/>
    </source>
</evidence>
<evidence type="ECO:0000313" key="6">
    <source>
        <dbReference type="Proteomes" id="UP001055247"/>
    </source>
</evidence>
<feature type="region of interest" description="Disordered" evidence="3">
    <location>
        <begin position="122"/>
        <end position="143"/>
    </location>
</feature>
<dbReference type="SUPFAM" id="SSF56349">
    <property type="entry name" value="DNA breaking-rejoining enzymes"/>
    <property type="match status" value="1"/>
</dbReference>